<evidence type="ECO:0000313" key="4">
    <source>
        <dbReference type="EMBL" id="MBH0778115.1"/>
    </source>
</evidence>
<dbReference type="EMBL" id="JADMLG010000007">
    <property type="protein sequence ID" value="MBH0778115.1"/>
    <property type="molecule type" value="Genomic_DNA"/>
</dbReference>
<dbReference type="RefSeq" id="WP_196150447.1">
    <property type="nucleotide sequence ID" value="NZ_JADMLG010000007.1"/>
</dbReference>
<dbReference type="PANTHER" id="PTHR43841">
    <property type="entry name" value="3-HYDROXYACYL-THIOESTER DEHYDRATASE HTDX-RELATED"/>
    <property type="match status" value="1"/>
</dbReference>
<evidence type="ECO:0000259" key="3">
    <source>
        <dbReference type="Pfam" id="PF13452"/>
    </source>
</evidence>
<comment type="caution">
    <text evidence="4">The sequence shown here is derived from an EMBL/GenBank/DDBJ whole genome shotgun (WGS) entry which is preliminary data.</text>
</comment>
<evidence type="ECO:0000259" key="2">
    <source>
        <dbReference type="Pfam" id="PF01575"/>
    </source>
</evidence>
<protein>
    <submittedName>
        <fullName evidence="4">MaoC family dehydratase N-terminal domain-containing protein</fullName>
    </submittedName>
</protein>
<accession>A0A931N189</accession>
<evidence type="ECO:0000313" key="5">
    <source>
        <dbReference type="Proteomes" id="UP000655751"/>
    </source>
</evidence>
<dbReference type="Pfam" id="PF13452">
    <property type="entry name" value="FAS1_DH_region"/>
    <property type="match status" value="1"/>
</dbReference>
<feature type="domain" description="FAS1-like dehydratase" evidence="3">
    <location>
        <begin position="27"/>
        <end position="147"/>
    </location>
</feature>
<dbReference type="SUPFAM" id="SSF54637">
    <property type="entry name" value="Thioesterase/thiol ester dehydrase-isomerase"/>
    <property type="match status" value="2"/>
</dbReference>
<dbReference type="AlphaFoldDB" id="A0A931N189"/>
<comment type="similarity">
    <text evidence="1">Belongs to the enoyl-CoA hydratase/isomerase family.</text>
</comment>
<proteinExistence type="inferred from homology"/>
<dbReference type="InterPro" id="IPR039569">
    <property type="entry name" value="FAS1-like_DH_region"/>
</dbReference>
<name>A0A931N189_9NOCA</name>
<gene>
    <name evidence="4" type="ORF">IT779_17690</name>
</gene>
<sequence length="367" mass="40039">MGTEITEAPDRTVSPEIAPVRRFRVRDHYVVDREKVREFARAVRNRHGAHRFEPDARKLGYESAIAPPTFSTVIGTACIRDLLDTVLTEYDRSQLLQTEQVFEIHRPILSGDSVHTELRIESIRRYRENDVIRIAFVLTDPRGEPIQTGSVTMTARRDTQIDPNLAAAAANVLARTRPSSLPPHELSTARASTFAHEPAATREAPIGREARTAYTTTAIAMEPAVPHTLPDLDALTPGLALPTVTTTITRGDLVNYAGVTGDPNPIHFSERAARAIGLPTVVAHGVFTMGLAVDHVTEWLGDPTAVRRISVRFVGFVPVGSHAPTEVTFGARVRSVDPTARTATLALTAACAGREVFGRAFVEVRLA</sequence>
<dbReference type="Gene3D" id="3.10.129.10">
    <property type="entry name" value="Hotdog Thioesterase"/>
    <property type="match status" value="2"/>
</dbReference>
<dbReference type="InterPro" id="IPR029069">
    <property type="entry name" value="HotDog_dom_sf"/>
</dbReference>
<reference evidence="4" key="1">
    <citation type="submission" date="2020-11" db="EMBL/GenBank/DDBJ databases">
        <title>Nocardia NEAU-351.nov., a novel actinomycete isolated from the cow dung.</title>
        <authorList>
            <person name="Zhang X."/>
        </authorList>
    </citation>
    <scope>NUCLEOTIDE SEQUENCE</scope>
    <source>
        <strain evidence="4">NEAU-351</strain>
    </source>
</reference>
<organism evidence="4 5">
    <name type="scientific">Nocardia bovistercoris</name>
    <dbReference type="NCBI Taxonomy" id="2785916"/>
    <lineage>
        <taxon>Bacteria</taxon>
        <taxon>Bacillati</taxon>
        <taxon>Actinomycetota</taxon>
        <taxon>Actinomycetes</taxon>
        <taxon>Mycobacteriales</taxon>
        <taxon>Nocardiaceae</taxon>
        <taxon>Nocardia</taxon>
    </lineage>
</organism>
<dbReference type="NCBIfam" id="NF040620">
    <property type="entry name" value="fused_HadA_HadB"/>
    <property type="match status" value="1"/>
</dbReference>
<evidence type="ECO:0000256" key="1">
    <source>
        <dbReference type="ARBA" id="ARBA00005254"/>
    </source>
</evidence>
<dbReference type="Proteomes" id="UP000655751">
    <property type="component" value="Unassembled WGS sequence"/>
</dbReference>
<dbReference type="PANTHER" id="PTHR43841:SF3">
    <property type="entry name" value="(3R)-HYDROXYACYL-ACP DEHYDRATASE SUBUNIT HADB"/>
    <property type="match status" value="1"/>
</dbReference>
<keyword evidence="5" id="KW-1185">Reference proteome</keyword>
<feature type="domain" description="MaoC-like" evidence="2">
    <location>
        <begin position="244"/>
        <end position="331"/>
    </location>
</feature>
<dbReference type="InterPro" id="IPR002539">
    <property type="entry name" value="MaoC-like_dom"/>
</dbReference>
<dbReference type="CDD" id="cd03441">
    <property type="entry name" value="R_hydratase_like"/>
    <property type="match status" value="1"/>
</dbReference>
<dbReference type="Pfam" id="PF01575">
    <property type="entry name" value="MaoC_dehydratas"/>
    <property type="match status" value="1"/>
</dbReference>